<dbReference type="EMBL" id="NGUO01000008">
    <property type="protein sequence ID" value="OWS71789.1"/>
    <property type="molecule type" value="Genomic_DNA"/>
</dbReference>
<reference evidence="1 2" key="1">
    <citation type="submission" date="2017-05" db="EMBL/GenBank/DDBJ databases">
        <title>Polynucleobacter sp. MWH-K35W1 isolated from the permanently anoxic monimolimnion of a meromictic lake.</title>
        <authorList>
            <person name="Hahn M.W."/>
        </authorList>
    </citation>
    <scope>NUCLEOTIDE SEQUENCE [LARGE SCALE GENOMIC DNA]</scope>
    <source>
        <strain evidence="1 2">MWH-K35W1</strain>
    </source>
</reference>
<evidence type="ECO:0000313" key="2">
    <source>
        <dbReference type="Proteomes" id="UP000198104"/>
    </source>
</evidence>
<dbReference type="RefSeq" id="WP_088527194.1">
    <property type="nucleotide sequence ID" value="NZ_NGUO01000008.1"/>
</dbReference>
<accession>A0A254PZ07</accession>
<evidence type="ECO:0000313" key="1">
    <source>
        <dbReference type="EMBL" id="OWS71789.1"/>
    </source>
</evidence>
<gene>
    <name evidence="1" type="ORF">CBI30_04855</name>
</gene>
<proteinExistence type="predicted"/>
<dbReference type="OrthoDB" id="9135591at2"/>
<dbReference type="AlphaFoldDB" id="A0A254PZ07"/>
<sequence length="133" mass="14531">MAQWGKSCKIRGMGALYLSKFRKQLKGFIALSFLLASLLGTHWIGFAHGIAHSGIHHQNTELSCVDQAPTLGHSSASCHLLDALTLAGFITSEPNHFIGINFFREVQLVSADSSLTRIHIGLYQSRAPPSFIL</sequence>
<name>A0A254PZ07_9BURK</name>
<organism evidence="1 2">
    <name type="scientific">Polynucleobacter aenigmaticus</name>
    <dbReference type="NCBI Taxonomy" id="1743164"/>
    <lineage>
        <taxon>Bacteria</taxon>
        <taxon>Pseudomonadati</taxon>
        <taxon>Pseudomonadota</taxon>
        <taxon>Betaproteobacteria</taxon>
        <taxon>Burkholderiales</taxon>
        <taxon>Burkholderiaceae</taxon>
        <taxon>Polynucleobacter</taxon>
    </lineage>
</organism>
<comment type="caution">
    <text evidence="1">The sequence shown here is derived from an EMBL/GenBank/DDBJ whole genome shotgun (WGS) entry which is preliminary data.</text>
</comment>
<dbReference type="Proteomes" id="UP000198104">
    <property type="component" value="Unassembled WGS sequence"/>
</dbReference>
<keyword evidence="2" id="KW-1185">Reference proteome</keyword>
<protein>
    <submittedName>
        <fullName evidence="1">Uncharacterized protein</fullName>
    </submittedName>
</protein>